<accession>A0ABX8SLT6</accession>
<protein>
    <submittedName>
        <fullName evidence="1">DUF3263 domain-containing protein</fullName>
    </submittedName>
</protein>
<proteinExistence type="predicted"/>
<evidence type="ECO:0000313" key="2">
    <source>
        <dbReference type="Proteomes" id="UP000824504"/>
    </source>
</evidence>
<sequence length="91" mass="10403">MSEALSFAGAADLAERDAAILDFEDSWFTSSVPKEQAIMEHFSMTAARYYQHLNTLIDTPEALAYKPLLVKRLRRMRVQRQSARSARRLQG</sequence>
<dbReference type="EMBL" id="CP079216">
    <property type="protein sequence ID" value="QXT63360.1"/>
    <property type="molecule type" value="Genomic_DNA"/>
</dbReference>
<dbReference type="Pfam" id="PF11662">
    <property type="entry name" value="DUF3263"/>
    <property type="match status" value="1"/>
</dbReference>
<reference evidence="1 2" key="1">
    <citation type="submission" date="2021-07" db="EMBL/GenBank/DDBJ databases">
        <title>complete genome sequencing of Tessaracoccus sp.J1M15.</title>
        <authorList>
            <person name="Bae J.-W."/>
            <person name="Kim D.-y."/>
        </authorList>
    </citation>
    <scope>NUCLEOTIDE SEQUENCE [LARGE SCALE GENOMIC DNA]</scope>
    <source>
        <strain evidence="1 2">J1M15</strain>
    </source>
</reference>
<gene>
    <name evidence="1" type="ORF">KDB89_02425</name>
</gene>
<dbReference type="Proteomes" id="UP000824504">
    <property type="component" value="Chromosome"/>
</dbReference>
<name>A0ABX8SLT6_9ACTN</name>
<evidence type="ECO:0000313" key="1">
    <source>
        <dbReference type="EMBL" id="QXT63360.1"/>
    </source>
</evidence>
<keyword evidence="2" id="KW-1185">Reference proteome</keyword>
<dbReference type="InterPro" id="IPR021678">
    <property type="entry name" value="DUF3263"/>
</dbReference>
<organism evidence="1 2">
    <name type="scientific">Tessaracoccus palaemonis</name>
    <dbReference type="NCBI Taxonomy" id="2829499"/>
    <lineage>
        <taxon>Bacteria</taxon>
        <taxon>Bacillati</taxon>
        <taxon>Actinomycetota</taxon>
        <taxon>Actinomycetes</taxon>
        <taxon>Propionibacteriales</taxon>
        <taxon>Propionibacteriaceae</taxon>
        <taxon>Tessaracoccus</taxon>
    </lineage>
</organism>